<dbReference type="Pfam" id="PF07914">
    <property type="entry name" value="DUF1679"/>
    <property type="match status" value="1"/>
</dbReference>
<dbReference type="AlphaFoldDB" id="A0A2G5UBF7"/>
<dbReference type="EMBL" id="PDUG01000004">
    <property type="protein sequence ID" value="PIC36837.1"/>
    <property type="molecule type" value="Genomic_DNA"/>
</dbReference>
<comment type="caution">
    <text evidence="2">The sequence shown here is derived from an EMBL/GenBank/DDBJ whole genome shotgun (WGS) entry which is preliminary data.</text>
</comment>
<gene>
    <name evidence="2" type="primary">Cni-F49C12.7</name>
    <name evidence="2" type="synonym">Cnig_chr_IV.g15687</name>
    <name evidence="2" type="ORF">B9Z55_015687</name>
</gene>
<evidence type="ECO:0000313" key="3">
    <source>
        <dbReference type="Proteomes" id="UP000230233"/>
    </source>
</evidence>
<reference evidence="3" key="1">
    <citation type="submission" date="2017-10" db="EMBL/GenBank/DDBJ databases">
        <title>Rapid genome shrinkage in a self-fertile nematode reveals novel sperm competition proteins.</title>
        <authorList>
            <person name="Yin D."/>
            <person name="Schwarz E.M."/>
            <person name="Thomas C.G."/>
            <person name="Felde R.L."/>
            <person name="Korf I.F."/>
            <person name="Cutter A.D."/>
            <person name="Schartner C.M."/>
            <person name="Ralston E.J."/>
            <person name="Meyer B.J."/>
            <person name="Haag E.S."/>
        </authorList>
    </citation>
    <scope>NUCLEOTIDE SEQUENCE [LARGE SCALE GENOMIC DNA]</scope>
    <source>
        <strain evidence="3">JU1422</strain>
    </source>
</reference>
<dbReference type="SUPFAM" id="SSF56112">
    <property type="entry name" value="Protein kinase-like (PK-like)"/>
    <property type="match status" value="1"/>
</dbReference>
<dbReference type="SMART" id="SM00587">
    <property type="entry name" value="CHK"/>
    <property type="match status" value="1"/>
</dbReference>
<dbReference type="Gene3D" id="3.90.1200.10">
    <property type="match status" value="1"/>
</dbReference>
<dbReference type="OrthoDB" id="5777157at2759"/>
<keyword evidence="3" id="KW-1185">Reference proteome</keyword>
<evidence type="ECO:0000259" key="1">
    <source>
        <dbReference type="SMART" id="SM00587"/>
    </source>
</evidence>
<dbReference type="InterPro" id="IPR011009">
    <property type="entry name" value="Kinase-like_dom_sf"/>
</dbReference>
<dbReference type="InterPro" id="IPR052961">
    <property type="entry name" value="Oxido-Kinase-like_Enzymes"/>
</dbReference>
<protein>
    <recommendedName>
        <fullName evidence="1">CHK kinase-like domain-containing protein</fullName>
    </recommendedName>
</protein>
<dbReference type="PANTHER" id="PTHR23020:SF15">
    <property type="entry name" value="CHK KINASE-LIKE DOMAIN-CONTAINING PROTEIN"/>
    <property type="match status" value="1"/>
</dbReference>
<name>A0A2G5UBF7_9PELO</name>
<evidence type="ECO:0000313" key="2">
    <source>
        <dbReference type="EMBL" id="PIC36837.1"/>
    </source>
</evidence>
<dbReference type="PANTHER" id="PTHR23020">
    <property type="entry name" value="UNCHARACTERIZED NUCLEAR HORMONE RECEPTOR-RELATED"/>
    <property type="match status" value="1"/>
</dbReference>
<accession>A0A2G5UBF7</accession>
<proteinExistence type="predicted"/>
<feature type="domain" description="CHK kinase-like" evidence="1">
    <location>
        <begin position="178"/>
        <end position="361"/>
    </location>
</feature>
<sequence>MYRNFMTETNIRRAAIPKMVKNAELSHGLLGTTLQWEDVEEIARECAKKYINLKIGDEKSIKPLAEGVGLQSLLGIAEVDWTVESGEKVPYPTKFALKIGSPVALLQALEAQATKLTPKIAADISDEFIKFLPPCHNSEIFFYNYIQSQPRPLSILPKYYFGREIQILPETGDYTKGCIAIELVENVKTLSPLENFSDSQMIQVLENLAKLQVEFIDMDENERKKAPHQGLYGLYQTFRDWFLQLNNTLMAHFPDEEMQKLTEKFAKTLPDMICADQLDRIPNKLGMKKVLVHGDLWSANIMWDEEGNFKKLIDFQMIHFGLAATDLARVFNTCLTPEDRHKNKERYLETYFEFLEKYCKEENKEVPFDLNQLFNFQLKTTYDLSYPRVSAYLLPALTAILEKVTSMPDIPAKPIILGSFIQKVKGIYQDIIEYHENHPEV</sequence>
<dbReference type="Proteomes" id="UP000230233">
    <property type="component" value="Chromosome IV"/>
</dbReference>
<dbReference type="STRING" id="1611254.A0A2G5UBF7"/>
<dbReference type="InterPro" id="IPR012877">
    <property type="entry name" value="Dhs-27"/>
</dbReference>
<organism evidence="2 3">
    <name type="scientific">Caenorhabditis nigoni</name>
    <dbReference type="NCBI Taxonomy" id="1611254"/>
    <lineage>
        <taxon>Eukaryota</taxon>
        <taxon>Metazoa</taxon>
        <taxon>Ecdysozoa</taxon>
        <taxon>Nematoda</taxon>
        <taxon>Chromadorea</taxon>
        <taxon>Rhabditida</taxon>
        <taxon>Rhabditina</taxon>
        <taxon>Rhabditomorpha</taxon>
        <taxon>Rhabditoidea</taxon>
        <taxon>Rhabditidae</taxon>
        <taxon>Peloderinae</taxon>
        <taxon>Caenorhabditis</taxon>
    </lineage>
</organism>
<dbReference type="InterPro" id="IPR015897">
    <property type="entry name" value="CHK_kinase-like"/>
</dbReference>